<dbReference type="VEuPathDB" id="VectorBase:AMEM012913"/>
<reference evidence="2" key="1">
    <citation type="submission" date="2020-05" db="UniProtKB">
        <authorList>
            <consortium name="EnsemblMetazoa"/>
        </authorList>
    </citation>
    <scope>IDENTIFICATION</scope>
    <source>
        <strain evidence="2">MAF</strain>
    </source>
</reference>
<feature type="region of interest" description="Disordered" evidence="1">
    <location>
        <begin position="16"/>
        <end position="135"/>
    </location>
</feature>
<evidence type="ECO:0000313" key="3">
    <source>
        <dbReference type="Proteomes" id="UP000075903"/>
    </source>
</evidence>
<dbReference type="EnsemblMetazoa" id="AMEM012913-RA">
    <property type="protein sequence ID" value="AMEM012913-PA"/>
    <property type="gene ID" value="AMEM012913"/>
</dbReference>
<dbReference type="Proteomes" id="UP000075903">
    <property type="component" value="Unassembled WGS sequence"/>
</dbReference>
<feature type="compositionally biased region" description="Pro residues" evidence="1">
    <location>
        <begin position="74"/>
        <end position="90"/>
    </location>
</feature>
<feature type="compositionally biased region" description="Pro residues" evidence="1">
    <location>
        <begin position="98"/>
        <end position="115"/>
    </location>
</feature>
<sequence>MMLLPAGMTPLFSELSERNGSSFFDPYDGDDGGSHQSCLHVKPNPTLKSIPIPNPIPNPRPNPEPNPEPRPDPNPEPNPGPILEPNPEPNPDPKPEPNPDPNPDPNLEPNPPVPVEVPSIALFRSKSDRALRGPT</sequence>
<feature type="compositionally biased region" description="Basic and acidic residues" evidence="1">
    <location>
        <begin position="125"/>
        <end position="135"/>
    </location>
</feature>
<name>A0A182VD34_ANOME</name>
<feature type="compositionally biased region" description="Pro residues" evidence="1">
    <location>
        <begin position="52"/>
        <end position="66"/>
    </location>
</feature>
<proteinExistence type="predicted"/>
<accession>A0A182VD34</accession>
<keyword evidence="3" id="KW-1185">Reference proteome</keyword>
<evidence type="ECO:0000313" key="2">
    <source>
        <dbReference type="EnsemblMetazoa" id="AMEM012913-PA"/>
    </source>
</evidence>
<evidence type="ECO:0000256" key="1">
    <source>
        <dbReference type="SAM" id="MobiDB-lite"/>
    </source>
</evidence>
<protein>
    <submittedName>
        <fullName evidence="2">Uncharacterized protein</fullName>
    </submittedName>
</protein>
<dbReference type="AlphaFoldDB" id="A0A182VD34"/>
<organism evidence="2 3">
    <name type="scientific">Anopheles merus</name>
    <name type="common">Mosquito</name>
    <dbReference type="NCBI Taxonomy" id="30066"/>
    <lineage>
        <taxon>Eukaryota</taxon>
        <taxon>Metazoa</taxon>
        <taxon>Ecdysozoa</taxon>
        <taxon>Arthropoda</taxon>
        <taxon>Hexapoda</taxon>
        <taxon>Insecta</taxon>
        <taxon>Pterygota</taxon>
        <taxon>Neoptera</taxon>
        <taxon>Endopterygota</taxon>
        <taxon>Diptera</taxon>
        <taxon>Nematocera</taxon>
        <taxon>Culicoidea</taxon>
        <taxon>Culicidae</taxon>
        <taxon>Anophelinae</taxon>
        <taxon>Anopheles</taxon>
    </lineage>
</organism>